<keyword evidence="4 5" id="KW-0408">Iron</keyword>
<feature type="transmembrane region" description="Helical" evidence="7">
    <location>
        <begin position="6"/>
        <end position="25"/>
    </location>
</feature>
<dbReference type="GO" id="GO:0020037">
    <property type="term" value="F:heme binding"/>
    <property type="evidence" value="ECO:0007669"/>
    <property type="project" value="InterPro"/>
</dbReference>
<dbReference type="PROSITE" id="PS00086">
    <property type="entry name" value="CYTOCHROME_P450"/>
    <property type="match status" value="1"/>
</dbReference>
<comment type="similarity">
    <text evidence="1 6">Belongs to the cytochrome P450 family.</text>
</comment>
<sequence length="522" mass="59435">MLTNFLFGASVVLALGYLALIFPRLQREWKIYSHRSELPPGPKTIKTGLRKPWLWFQELSREYGDVVYLQLGPTPTIILGSAQAAWDLLEKRGSIYSSRPRFIMGSELLSDGKRGLMAPYSPFWRRWRKLLHSGFMQRQSESYRPVQSLESKALMRDLLDDPENFRRHLERYAASVIVTVTYGRRVEDVRTDVVVRRNAESMERLTQVNIPGKFAVERYPLLKYVPSFLAPWKAQVLEQREKDIQLYTELLNQVREQVARGDAPESFASHLLREQHNVGMTDLEIAYVAASPFGAGVETSAGSLASFFLACVKFGPEFIPRAQEELDRVVGPDRLPTFEDLPRLEYIRAITSETLRWRPVAVLGGTPHASTADDVYRGMFIPKGSTIIAPLWTLHLNEADFPEPHHFRPERFLEDRNYPGTFGHSAFGWGRRICPGMHLGSASVSINIARVLWGFNVSPARNEKGRDIDVDIFAYSDGFNSIPLPFPCSITPRSEQHAKVIREEFKAALEELKVYKAPARKG</sequence>
<keyword evidence="2 5" id="KW-0479">Metal-binding</keyword>
<keyword evidence="5 6" id="KW-0349">Heme</keyword>
<gene>
    <name evidence="8" type="ORF">QBC47DRAFT_365362</name>
</gene>
<dbReference type="GO" id="GO:0004497">
    <property type="term" value="F:monooxygenase activity"/>
    <property type="evidence" value="ECO:0007669"/>
    <property type="project" value="UniProtKB-KW"/>
</dbReference>
<comment type="caution">
    <text evidence="8">The sequence shown here is derived from an EMBL/GenBank/DDBJ whole genome shotgun (WGS) entry which is preliminary data.</text>
</comment>
<dbReference type="InterPro" id="IPR001128">
    <property type="entry name" value="Cyt_P450"/>
</dbReference>
<dbReference type="Proteomes" id="UP001239445">
    <property type="component" value="Unassembled WGS sequence"/>
</dbReference>
<dbReference type="AlphaFoldDB" id="A0AAJ0F4L9"/>
<dbReference type="EMBL" id="MU839847">
    <property type="protein sequence ID" value="KAK1750478.1"/>
    <property type="molecule type" value="Genomic_DNA"/>
</dbReference>
<organism evidence="8 9">
    <name type="scientific">Echria macrotheca</name>
    <dbReference type="NCBI Taxonomy" id="438768"/>
    <lineage>
        <taxon>Eukaryota</taxon>
        <taxon>Fungi</taxon>
        <taxon>Dikarya</taxon>
        <taxon>Ascomycota</taxon>
        <taxon>Pezizomycotina</taxon>
        <taxon>Sordariomycetes</taxon>
        <taxon>Sordariomycetidae</taxon>
        <taxon>Sordariales</taxon>
        <taxon>Schizotheciaceae</taxon>
        <taxon>Echria</taxon>
    </lineage>
</organism>
<comment type="cofactor">
    <cofactor evidence="5">
        <name>heme</name>
        <dbReference type="ChEBI" id="CHEBI:30413"/>
    </cofactor>
</comment>
<dbReference type="GO" id="GO:0016705">
    <property type="term" value="F:oxidoreductase activity, acting on paired donors, with incorporation or reduction of molecular oxygen"/>
    <property type="evidence" value="ECO:0007669"/>
    <property type="project" value="InterPro"/>
</dbReference>
<dbReference type="SUPFAM" id="SSF48264">
    <property type="entry name" value="Cytochrome P450"/>
    <property type="match status" value="1"/>
</dbReference>
<protein>
    <submittedName>
        <fullName evidence="8">Cytochrome P450</fullName>
    </submittedName>
</protein>
<dbReference type="PRINTS" id="PR00463">
    <property type="entry name" value="EP450I"/>
</dbReference>
<reference evidence="8" key="1">
    <citation type="submission" date="2023-06" db="EMBL/GenBank/DDBJ databases">
        <title>Genome-scale phylogeny and comparative genomics of the fungal order Sordariales.</title>
        <authorList>
            <consortium name="Lawrence Berkeley National Laboratory"/>
            <person name="Hensen N."/>
            <person name="Bonometti L."/>
            <person name="Westerberg I."/>
            <person name="Brannstrom I.O."/>
            <person name="Guillou S."/>
            <person name="Cros-Aarteil S."/>
            <person name="Calhoun S."/>
            <person name="Haridas S."/>
            <person name="Kuo A."/>
            <person name="Mondo S."/>
            <person name="Pangilinan J."/>
            <person name="Riley R."/>
            <person name="Labutti K."/>
            <person name="Andreopoulos B."/>
            <person name="Lipzen A."/>
            <person name="Chen C."/>
            <person name="Yanf M."/>
            <person name="Daum C."/>
            <person name="Ng V."/>
            <person name="Clum A."/>
            <person name="Steindorff A."/>
            <person name="Ohm R."/>
            <person name="Martin F."/>
            <person name="Silar P."/>
            <person name="Natvig D."/>
            <person name="Lalanne C."/>
            <person name="Gautier V."/>
            <person name="Ament-Velasquez S.L."/>
            <person name="Kruys A."/>
            <person name="Hutchinson M.I."/>
            <person name="Powell A.J."/>
            <person name="Barry K."/>
            <person name="Miller A.N."/>
            <person name="Grigoriev I.V."/>
            <person name="Debuchy R."/>
            <person name="Gladieux P."/>
            <person name="Thoren M.H."/>
            <person name="Johannesson H."/>
        </authorList>
    </citation>
    <scope>NUCLEOTIDE SEQUENCE</scope>
    <source>
        <strain evidence="8">PSN4</strain>
    </source>
</reference>
<evidence type="ECO:0000313" key="9">
    <source>
        <dbReference type="Proteomes" id="UP001239445"/>
    </source>
</evidence>
<evidence type="ECO:0000256" key="2">
    <source>
        <dbReference type="ARBA" id="ARBA00022723"/>
    </source>
</evidence>
<dbReference type="InterPro" id="IPR002401">
    <property type="entry name" value="Cyt_P450_E_grp-I"/>
</dbReference>
<proteinExistence type="inferred from homology"/>
<keyword evidence="9" id="KW-1185">Reference proteome</keyword>
<dbReference type="CDD" id="cd11065">
    <property type="entry name" value="CYP64-like"/>
    <property type="match status" value="1"/>
</dbReference>
<keyword evidence="7" id="KW-1133">Transmembrane helix</keyword>
<name>A0AAJ0F4L9_9PEZI</name>
<evidence type="ECO:0000256" key="6">
    <source>
        <dbReference type="RuleBase" id="RU000461"/>
    </source>
</evidence>
<keyword evidence="6" id="KW-0503">Monooxygenase</keyword>
<dbReference type="Pfam" id="PF00067">
    <property type="entry name" value="p450"/>
    <property type="match status" value="1"/>
</dbReference>
<keyword evidence="3 6" id="KW-0560">Oxidoreductase</keyword>
<evidence type="ECO:0000256" key="4">
    <source>
        <dbReference type="ARBA" id="ARBA00023004"/>
    </source>
</evidence>
<evidence type="ECO:0000256" key="7">
    <source>
        <dbReference type="SAM" id="Phobius"/>
    </source>
</evidence>
<evidence type="ECO:0000256" key="1">
    <source>
        <dbReference type="ARBA" id="ARBA00010617"/>
    </source>
</evidence>
<dbReference type="PANTHER" id="PTHR46300">
    <property type="entry name" value="P450, PUTATIVE (EUROFUNG)-RELATED-RELATED"/>
    <property type="match status" value="1"/>
</dbReference>
<keyword evidence="7" id="KW-0472">Membrane</keyword>
<accession>A0AAJ0F4L9</accession>
<dbReference type="InterPro" id="IPR017972">
    <property type="entry name" value="Cyt_P450_CS"/>
</dbReference>
<evidence type="ECO:0000256" key="3">
    <source>
        <dbReference type="ARBA" id="ARBA00023002"/>
    </source>
</evidence>
<dbReference type="InterPro" id="IPR050364">
    <property type="entry name" value="Cytochrome_P450_fung"/>
</dbReference>
<dbReference type="GO" id="GO:0005506">
    <property type="term" value="F:iron ion binding"/>
    <property type="evidence" value="ECO:0007669"/>
    <property type="project" value="InterPro"/>
</dbReference>
<keyword evidence="7" id="KW-0812">Transmembrane</keyword>
<evidence type="ECO:0000313" key="8">
    <source>
        <dbReference type="EMBL" id="KAK1750478.1"/>
    </source>
</evidence>
<dbReference type="Gene3D" id="1.10.630.10">
    <property type="entry name" value="Cytochrome P450"/>
    <property type="match status" value="1"/>
</dbReference>
<feature type="binding site" description="axial binding residue" evidence="5">
    <location>
        <position position="434"/>
    </location>
    <ligand>
        <name>heme</name>
        <dbReference type="ChEBI" id="CHEBI:30413"/>
    </ligand>
    <ligandPart>
        <name>Fe</name>
        <dbReference type="ChEBI" id="CHEBI:18248"/>
    </ligandPart>
</feature>
<evidence type="ECO:0000256" key="5">
    <source>
        <dbReference type="PIRSR" id="PIRSR602401-1"/>
    </source>
</evidence>
<dbReference type="InterPro" id="IPR036396">
    <property type="entry name" value="Cyt_P450_sf"/>
</dbReference>